<dbReference type="EMBL" id="LAZR01054158">
    <property type="protein sequence ID" value="KKK79155.1"/>
    <property type="molecule type" value="Genomic_DNA"/>
</dbReference>
<dbReference type="AlphaFoldDB" id="A0A0F8YZ59"/>
<accession>A0A0F8YZ59</accession>
<feature type="non-terminal residue" evidence="1">
    <location>
        <position position="1"/>
    </location>
</feature>
<proteinExistence type="predicted"/>
<name>A0A0F8YZ59_9ZZZZ</name>
<gene>
    <name evidence="1" type="ORF">LCGC14_2836360</name>
</gene>
<comment type="caution">
    <text evidence="1">The sequence shown here is derived from an EMBL/GenBank/DDBJ whole genome shotgun (WGS) entry which is preliminary data.</text>
</comment>
<protein>
    <submittedName>
        <fullName evidence="1">Uncharacterized protein</fullName>
    </submittedName>
</protein>
<sequence>ILIGAISFLQFCEWRKENQKIAGLERMKDITKQMMGGIDSKTFKLIGPDTHTIRSTEVEERVDNILTTISDFL</sequence>
<evidence type="ECO:0000313" key="1">
    <source>
        <dbReference type="EMBL" id="KKK79155.1"/>
    </source>
</evidence>
<reference evidence="1" key="1">
    <citation type="journal article" date="2015" name="Nature">
        <title>Complex archaea that bridge the gap between prokaryotes and eukaryotes.</title>
        <authorList>
            <person name="Spang A."/>
            <person name="Saw J.H."/>
            <person name="Jorgensen S.L."/>
            <person name="Zaremba-Niedzwiedzka K."/>
            <person name="Martijn J."/>
            <person name="Lind A.E."/>
            <person name="van Eijk R."/>
            <person name="Schleper C."/>
            <person name="Guy L."/>
            <person name="Ettema T.J."/>
        </authorList>
    </citation>
    <scope>NUCLEOTIDE SEQUENCE</scope>
</reference>
<organism evidence="1">
    <name type="scientific">marine sediment metagenome</name>
    <dbReference type="NCBI Taxonomy" id="412755"/>
    <lineage>
        <taxon>unclassified sequences</taxon>
        <taxon>metagenomes</taxon>
        <taxon>ecological metagenomes</taxon>
    </lineage>
</organism>